<feature type="signal peptide" evidence="1">
    <location>
        <begin position="1"/>
        <end position="16"/>
    </location>
</feature>
<evidence type="ECO:0000259" key="2">
    <source>
        <dbReference type="Pfam" id="PF03713"/>
    </source>
</evidence>
<feature type="chain" id="PRO_5039459096" evidence="1">
    <location>
        <begin position="17"/>
        <end position="176"/>
    </location>
</feature>
<sequence>MRRLLIVLFFACTACAPPGVQEEAPVNAADVMFLQMMVAHNKQGHELARLAESRELPQKVEQLAAAMRATQATETSTMTTWLLQWEQPLTMDQEAHHAHGGTAIDAQKDLTRLRRTADADFPRELLNALIAHQDDAIQFARYEKGSGANPAALDLAEQIDVARSAQITYMLDLLDS</sequence>
<dbReference type="PANTHER" id="PTHR36933">
    <property type="entry name" value="SLL0788 PROTEIN"/>
    <property type="match status" value="1"/>
</dbReference>
<dbReference type="InterPro" id="IPR005183">
    <property type="entry name" value="DUF305_CopM-like"/>
</dbReference>
<gene>
    <name evidence="3" type="ORF">GT755_11485</name>
</gene>
<evidence type="ECO:0000313" key="4">
    <source>
        <dbReference type="Proteomes" id="UP000479526"/>
    </source>
</evidence>
<comment type="caution">
    <text evidence="3">The sequence shown here is derived from an EMBL/GenBank/DDBJ whole genome shotgun (WGS) entry which is preliminary data.</text>
</comment>
<dbReference type="InterPro" id="IPR012347">
    <property type="entry name" value="Ferritin-like"/>
</dbReference>
<keyword evidence="1" id="KW-0732">Signal</keyword>
<dbReference type="RefSeq" id="WP_161479697.1">
    <property type="nucleotide sequence ID" value="NZ_WXEW01000003.1"/>
</dbReference>
<dbReference type="Pfam" id="PF03713">
    <property type="entry name" value="DUF305"/>
    <property type="match status" value="1"/>
</dbReference>
<proteinExistence type="predicted"/>
<evidence type="ECO:0000256" key="1">
    <source>
        <dbReference type="SAM" id="SignalP"/>
    </source>
</evidence>
<dbReference type="Proteomes" id="UP000479526">
    <property type="component" value="Unassembled WGS sequence"/>
</dbReference>
<reference evidence="3 4" key="1">
    <citation type="submission" date="2020-01" db="EMBL/GenBank/DDBJ databases">
        <title>Herbidospora sp. NEAU-GS84 nov., a novel actinomycete isolated from soil.</title>
        <authorList>
            <person name="Han L."/>
        </authorList>
    </citation>
    <scope>NUCLEOTIDE SEQUENCE [LARGE SCALE GENOMIC DNA]</scope>
    <source>
        <strain evidence="3 4">NEAU-GS84</strain>
    </source>
</reference>
<organism evidence="3 4">
    <name type="scientific">Herbidospora solisilvae</name>
    <dbReference type="NCBI Taxonomy" id="2696284"/>
    <lineage>
        <taxon>Bacteria</taxon>
        <taxon>Bacillati</taxon>
        <taxon>Actinomycetota</taxon>
        <taxon>Actinomycetes</taxon>
        <taxon>Streptosporangiales</taxon>
        <taxon>Streptosporangiaceae</taxon>
        <taxon>Herbidospora</taxon>
    </lineage>
</organism>
<dbReference type="Gene3D" id="1.20.1260.10">
    <property type="match status" value="1"/>
</dbReference>
<keyword evidence="4" id="KW-1185">Reference proteome</keyword>
<name>A0A7C9JBE3_9ACTN</name>
<dbReference type="AlphaFoldDB" id="A0A7C9JBE3"/>
<dbReference type="EMBL" id="WXEW01000003">
    <property type="protein sequence ID" value="NAS22304.1"/>
    <property type="molecule type" value="Genomic_DNA"/>
</dbReference>
<accession>A0A7C9JBE3</accession>
<protein>
    <submittedName>
        <fullName evidence="3">DUF305 domain-containing protein</fullName>
    </submittedName>
</protein>
<feature type="domain" description="DUF305" evidence="2">
    <location>
        <begin position="30"/>
        <end position="174"/>
    </location>
</feature>
<evidence type="ECO:0000313" key="3">
    <source>
        <dbReference type="EMBL" id="NAS22304.1"/>
    </source>
</evidence>
<dbReference type="PANTHER" id="PTHR36933:SF1">
    <property type="entry name" value="SLL0788 PROTEIN"/>
    <property type="match status" value="1"/>
</dbReference>